<proteinExistence type="predicted"/>
<protein>
    <submittedName>
        <fullName evidence="2">Hint domain-containing protein</fullName>
    </submittedName>
</protein>
<reference evidence="2 3" key="1">
    <citation type="submission" date="2016-03" db="EMBL/GenBank/DDBJ databases">
        <title>Deep-sea bacteria in the southern Pacific.</title>
        <authorList>
            <person name="Tang K."/>
        </authorList>
    </citation>
    <scope>NUCLEOTIDE SEQUENCE [LARGE SCALE GENOMIC DNA]</scope>
    <source>
        <strain evidence="2 3">JLT2016</strain>
    </source>
</reference>
<accession>A0A1U7D3Z8</accession>
<dbReference type="STRING" id="1229727.Ga0080559_TMP2032"/>
<keyword evidence="3" id="KW-1185">Reference proteome</keyword>
<evidence type="ECO:0000313" key="2">
    <source>
        <dbReference type="EMBL" id="APX22828.1"/>
    </source>
</evidence>
<sequence>MLTLDGALPVEHLAPGDRVITRDSGTAVLARVVCDNRRTDLVAIRAGTLGTRRPDRNMVLPAGQDVLLRDWRARLLFGAARALVPADRLADGLFVRKIGRHDVALVELRFDAPHILYGDGLELAAAHPVAGPG</sequence>
<evidence type="ECO:0000313" key="3">
    <source>
        <dbReference type="Proteomes" id="UP000186559"/>
    </source>
</evidence>
<organism evidence="2 3">
    <name type="scientific">Salipiger profundus</name>
    <dbReference type="NCBI Taxonomy" id="1229727"/>
    <lineage>
        <taxon>Bacteria</taxon>
        <taxon>Pseudomonadati</taxon>
        <taxon>Pseudomonadota</taxon>
        <taxon>Alphaproteobacteria</taxon>
        <taxon>Rhodobacterales</taxon>
        <taxon>Roseobacteraceae</taxon>
        <taxon>Salipiger</taxon>
    </lineage>
</organism>
<name>A0A1U7D3Z8_9RHOB</name>
<evidence type="ECO:0000259" key="1">
    <source>
        <dbReference type="Pfam" id="PF13403"/>
    </source>
</evidence>
<dbReference type="KEGG" id="tpro:Ga0080559_TMP2032"/>
<feature type="domain" description="Hedgehog/Intein (Hint)" evidence="1">
    <location>
        <begin position="3"/>
        <end position="127"/>
    </location>
</feature>
<dbReference type="EMBL" id="CP014796">
    <property type="protein sequence ID" value="APX22828.1"/>
    <property type="molecule type" value="Genomic_DNA"/>
</dbReference>
<dbReference type="Proteomes" id="UP000186559">
    <property type="component" value="Chromosome"/>
</dbReference>
<dbReference type="AlphaFoldDB" id="A0A1U7D3Z8"/>
<gene>
    <name evidence="2" type="ORF">Ga0080559_TMP2032</name>
</gene>
<dbReference type="Pfam" id="PF13403">
    <property type="entry name" value="Hint_2"/>
    <property type="match status" value="1"/>
</dbReference>
<dbReference type="InterPro" id="IPR028992">
    <property type="entry name" value="Hedgehog/Intein_dom"/>
</dbReference>